<evidence type="ECO:0000256" key="1">
    <source>
        <dbReference type="SAM" id="MobiDB-lite"/>
    </source>
</evidence>
<name>A0A7S2C2P0_9EUKA</name>
<feature type="region of interest" description="Disordered" evidence="1">
    <location>
        <begin position="94"/>
        <end position="115"/>
    </location>
</feature>
<protein>
    <submittedName>
        <fullName evidence="2">Uncharacterized protein</fullName>
    </submittedName>
</protein>
<sequence>MGSTVASACREAAEDAVCFRVVSSSRRLDSDELEVTVESALSLDGVTQPARLSKRSACRLCNESRRSCTGAMFTPWSWGPQPLLAMSGPVAVAGRSSHPGTHLGRRKAGADCKSF</sequence>
<gene>
    <name evidence="2" type="ORF">CBRE1094_LOCUS5870</name>
</gene>
<dbReference type="AlphaFoldDB" id="A0A7S2C2P0"/>
<organism evidence="2">
    <name type="scientific">Haptolina brevifila</name>
    <dbReference type="NCBI Taxonomy" id="156173"/>
    <lineage>
        <taxon>Eukaryota</taxon>
        <taxon>Haptista</taxon>
        <taxon>Haptophyta</taxon>
        <taxon>Prymnesiophyceae</taxon>
        <taxon>Prymnesiales</taxon>
        <taxon>Prymnesiaceae</taxon>
        <taxon>Haptolina</taxon>
    </lineage>
</organism>
<reference evidence="2" key="1">
    <citation type="submission" date="2021-01" db="EMBL/GenBank/DDBJ databases">
        <authorList>
            <person name="Corre E."/>
            <person name="Pelletier E."/>
            <person name="Niang G."/>
            <person name="Scheremetjew M."/>
            <person name="Finn R."/>
            <person name="Kale V."/>
            <person name="Holt S."/>
            <person name="Cochrane G."/>
            <person name="Meng A."/>
            <person name="Brown T."/>
            <person name="Cohen L."/>
        </authorList>
    </citation>
    <scope>NUCLEOTIDE SEQUENCE</scope>
    <source>
        <strain evidence="2">UTEX LB 985</strain>
    </source>
</reference>
<proteinExistence type="predicted"/>
<accession>A0A7S2C2P0</accession>
<dbReference type="EMBL" id="HBGU01010633">
    <property type="protein sequence ID" value="CAD9413833.1"/>
    <property type="molecule type" value="Transcribed_RNA"/>
</dbReference>
<evidence type="ECO:0000313" key="2">
    <source>
        <dbReference type="EMBL" id="CAD9413833.1"/>
    </source>
</evidence>